<dbReference type="Pfam" id="PF25917">
    <property type="entry name" value="BSH_RND"/>
    <property type="match status" value="1"/>
</dbReference>
<reference evidence="6 7" key="1">
    <citation type="submission" date="2019-02" db="EMBL/GenBank/DDBJ databases">
        <title>Deep-cultivation of Planctomycetes and their phenomic and genomic characterization uncovers novel biology.</title>
        <authorList>
            <person name="Wiegand S."/>
            <person name="Jogler M."/>
            <person name="Boedeker C."/>
            <person name="Pinto D."/>
            <person name="Vollmers J."/>
            <person name="Rivas-Marin E."/>
            <person name="Kohn T."/>
            <person name="Peeters S.H."/>
            <person name="Heuer A."/>
            <person name="Rast P."/>
            <person name="Oberbeckmann S."/>
            <person name="Bunk B."/>
            <person name="Jeske O."/>
            <person name="Meyerdierks A."/>
            <person name="Storesund J.E."/>
            <person name="Kallscheuer N."/>
            <person name="Luecker S."/>
            <person name="Lage O.M."/>
            <person name="Pohl T."/>
            <person name="Merkel B.J."/>
            <person name="Hornburger P."/>
            <person name="Mueller R.-W."/>
            <person name="Bruemmer F."/>
            <person name="Labrenz M."/>
            <person name="Spormann A.M."/>
            <person name="Op Den Camp H."/>
            <person name="Overmann J."/>
            <person name="Amann R."/>
            <person name="Jetten M.S.M."/>
            <person name="Mascher T."/>
            <person name="Medema M.H."/>
            <person name="Devos D.P."/>
            <person name="Kaster A.-K."/>
            <person name="Ovreas L."/>
            <person name="Rohde M."/>
            <person name="Galperin M.Y."/>
            <person name="Jogler C."/>
        </authorList>
    </citation>
    <scope>NUCLEOTIDE SEQUENCE [LARGE SCALE GENOMIC DNA]</scope>
    <source>
        <strain evidence="6 7">Q31b</strain>
    </source>
</reference>
<feature type="signal peptide" evidence="4">
    <location>
        <begin position="1"/>
        <end position="30"/>
    </location>
</feature>
<dbReference type="PANTHER" id="PTHR32347:SF23">
    <property type="entry name" value="BLL5650 PROTEIN"/>
    <property type="match status" value="1"/>
</dbReference>
<evidence type="ECO:0000256" key="1">
    <source>
        <dbReference type="ARBA" id="ARBA00004196"/>
    </source>
</evidence>
<evidence type="ECO:0000259" key="5">
    <source>
        <dbReference type="Pfam" id="PF25917"/>
    </source>
</evidence>
<comment type="caution">
    <text evidence="6">The sequence shown here is derived from an EMBL/GenBank/DDBJ whole genome shotgun (WGS) entry which is preliminary data.</text>
</comment>
<keyword evidence="2 3" id="KW-0175">Coiled coil</keyword>
<feature type="coiled-coil region" evidence="3">
    <location>
        <begin position="140"/>
        <end position="167"/>
    </location>
</feature>
<gene>
    <name evidence="6" type="ORF">Q31b_14500</name>
</gene>
<dbReference type="GO" id="GO:0030313">
    <property type="term" value="C:cell envelope"/>
    <property type="evidence" value="ECO:0007669"/>
    <property type="project" value="UniProtKB-SubCell"/>
</dbReference>
<protein>
    <submittedName>
        <fullName evidence="6">Multidrug resistance protein MdtN</fullName>
    </submittedName>
</protein>
<dbReference type="PANTHER" id="PTHR32347">
    <property type="entry name" value="EFFLUX SYSTEM COMPONENT YKNX-RELATED"/>
    <property type="match status" value="1"/>
</dbReference>
<dbReference type="Gene3D" id="2.40.30.170">
    <property type="match status" value="1"/>
</dbReference>
<feature type="domain" description="Multidrug resistance protein MdtA-like barrel-sandwich hybrid" evidence="5">
    <location>
        <begin position="47"/>
        <end position="215"/>
    </location>
</feature>
<proteinExistence type="predicted"/>
<evidence type="ECO:0000256" key="2">
    <source>
        <dbReference type="ARBA" id="ARBA00023054"/>
    </source>
</evidence>
<evidence type="ECO:0000256" key="3">
    <source>
        <dbReference type="SAM" id="Coils"/>
    </source>
</evidence>
<dbReference type="InterPro" id="IPR050465">
    <property type="entry name" value="UPF0194_transport"/>
</dbReference>
<dbReference type="SUPFAM" id="SSF111369">
    <property type="entry name" value="HlyD-like secretion proteins"/>
    <property type="match status" value="1"/>
</dbReference>
<dbReference type="EMBL" id="SJPY01000002">
    <property type="protein sequence ID" value="TWU43918.1"/>
    <property type="molecule type" value="Genomic_DNA"/>
</dbReference>
<dbReference type="InterPro" id="IPR058625">
    <property type="entry name" value="MdtA-like_BSH"/>
</dbReference>
<dbReference type="RefSeq" id="WP_146598969.1">
    <property type="nucleotide sequence ID" value="NZ_SJPY01000002.1"/>
</dbReference>
<keyword evidence="7" id="KW-1185">Reference proteome</keyword>
<organism evidence="6 7">
    <name type="scientific">Novipirellula aureliae</name>
    <dbReference type="NCBI Taxonomy" id="2527966"/>
    <lineage>
        <taxon>Bacteria</taxon>
        <taxon>Pseudomonadati</taxon>
        <taxon>Planctomycetota</taxon>
        <taxon>Planctomycetia</taxon>
        <taxon>Pirellulales</taxon>
        <taxon>Pirellulaceae</taxon>
        <taxon>Novipirellula</taxon>
    </lineage>
</organism>
<dbReference type="AlphaFoldDB" id="A0A5C6E4T0"/>
<keyword evidence="4" id="KW-0732">Signal</keyword>
<name>A0A5C6E4T0_9BACT</name>
<sequence precursor="true">MNRLLLTRQALRVRLIVSLVLAASPTILCAQSSIVEVTDCVVRFADEVEVPSLESGRIAEIAVKLNQRVNENETLARLDDRTLKIRRRASSLRLEHARQAAGDDVEQKYAETALAEAKAELDSNRSIYNDVNGAVPMSHLRRLRLAVERGELEVAQAEKRRRELFVEVQLREADLAMLDDQIENLGISSPLAGTVVEIARSSGEWIEKGQPIATVAKMDRLHVHALVREDQLSPKHCAGLPVSVHFTDSSNGNEKVLRGNVLSSDPQRLPGGRYRLHAEVINQIDGNADSPMTQWMLVPGTSVRMRIDASDAAIKSAKIRMTDWR</sequence>
<evidence type="ECO:0000256" key="4">
    <source>
        <dbReference type="SAM" id="SignalP"/>
    </source>
</evidence>
<dbReference type="Gene3D" id="2.40.50.100">
    <property type="match status" value="1"/>
</dbReference>
<dbReference type="OrthoDB" id="259333at2"/>
<evidence type="ECO:0000313" key="7">
    <source>
        <dbReference type="Proteomes" id="UP000315471"/>
    </source>
</evidence>
<evidence type="ECO:0000313" key="6">
    <source>
        <dbReference type="EMBL" id="TWU43918.1"/>
    </source>
</evidence>
<comment type="subcellular location">
    <subcellularLocation>
        <location evidence="1">Cell envelope</location>
    </subcellularLocation>
</comment>
<dbReference type="Proteomes" id="UP000315471">
    <property type="component" value="Unassembled WGS sequence"/>
</dbReference>
<accession>A0A5C6E4T0</accession>
<feature type="chain" id="PRO_5022692612" evidence="4">
    <location>
        <begin position="31"/>
        <end position="325"/>
    </location>
</feature>